<dbReference type="OrthoDB" id="9799092at2"/>
<dbReference type="HOGENOM" id="CLU_902039_0_0_11"/>
<organism evidence="4 5">
    <name type="scientific">Actinoplanes friuliensis DSM 7358</name>
    <dbReference type="NCBI Taxonomy" id="1246995"/>
    <lineage>
        <taxon>Bacteria</taxon>
        <taxon>Bacillati</taxon>
        <taxon>Actinomycetota</taxon>
        <taxon>Actinomycetes</taxon>
        <taxon>Micromonosporales</taxon>
        <taxon>Micromonosporaceae</taxon>
        <taxon>Actinoplanes</taxon>
    </lineage>
</organism>
<dbReference type="CDD" id="cd04301">
    <property type="entry name" value="NAT_SF"/>
    <property type="match status" value="1"/>
</dbReference>
<dbReference type="PATRIC" id="fig|1246995.3.peg.3732"/>
<feature type="domain" description="N-acetyltransferase" evidence="3">
    <location>
        <begin position="10"/>
        <end position="156"/>
    </location>
</feature>
<dbReference type="STRING" id="1246995.AFR_18390"/>
<reference evidence="4 5" key="1">
    <citation type="journal article" date="2014" name="J. Biotechnol.">
        <title>Complete genome sequence of the actinobacterium Actinoplanes friuliensis HAG 010964, producer of the lipopeptide antibiotic friulimycin.</title>
        <authorList>
            <person name="Ruckert C."/>
            <person name="Szczepanowski R."/>
            <person name="Albersmeier A."/>
            <person name="Goesmann A."/>
            <person name="Fischer N."/>
            <person name="Steinkamper A."/>
            <person name="Puhler A."/>
            <person name="Biener R."/>
            <person name="Schwartz D."/>
            <person name="Kalinowski J."/>
        </authorList>
    </citation>
    <scope>NUCLEOTIDE SEQUENCE [LARGE SCALE GENOMIC DNA]</scope>
    <source>
        <strain evidence="4 5">DSM 7358</strain>
    </source>
</reference>
<keyword evidence="1" id="KW-0808">Transferase</keyword>
<dbReference type="Proteomes" id="UP000017746">
    <property type="component" value="Chromosome"/>
</dbReference>
<dbReference type="PANTHER" id="PTHR43877">
    <property type="entry name" value="AMINOALKYLPHOSPHONATE N-ACETYLTRANSFERASE-RELATED-RELATED"/>
    <property type="match status" value="1"/>
</dbReference>
<accession>U5W200</accession>
<dbReference type="KEGG" id="afs:AFR_18390"/>
<dbReference type="Pfam" id="PF00583">
    <property type="entry name" value="Acetyltransf_1"/>
    <property type="match status" value="1"/>
</dbReference>
<keyword evidence="2" id="KW-0012">Acyltransferase</keyword>
<evidence type="ECO:0000313" key="5">
    <source>
        <dbReference type="Proteomes" id="UP000017746"/>
    </source>
</evidence>
<evidence type="ECO:0000313" key="4">
    <source>
        <dbReference type="EMBL" id="AGZ41956.1"/>
    </source>
</evidence>
<dbReference type="InterPro" id="IPR016181">
    <property type="entry name" value="Acyl_CoA_acyltransferase"/>
</dbReference>
<evidence type="ECO:0000259" key="3">
    <source>
        <dbReference type="PROSITE" id="PS51186"/>
    </source>
</evidence>
<dbReference type="InterPro" id="IPR000182">
    <property type="entry name" value="GNAT_dom"/>
</dbReference>
<name>U5W200_9ACTN</name>
<dbReference type="AlphaFoldDB" id="U5W200"/>
<dbReference type="Gene3D" id="3.40.630.30">
    <property type="match status" value="1"/>
</dbReference>
<dbReference type="RefSeq" id="WP_023362329.1">
    <property type="nucleotide sequence ID" value="NC_022657.1"/>
</dbReference>
<keyword evidence="5" id="KW-1185">Reference proteome</keyword>
<evidence type="ECO:0000256" key="1">
    <source>
        <dbReference type="ARBA" id="ARBA00022679"/>
    </source>
</evidence>
<dbReference type="GO" id="GO:0016747">
    <property type="term" value="F:acyltransferase activity, transferring groups other than amino-acyl groups"/>
    <property type="evidence" value="ECO:0007669"/>
    <property type="project" value="InterPro"/>
</dbReference>
<protein>
    <recommendedName>
        <fullName evidence="3">N-acetyltransferase domain-containing protein</fullName>
    </recommendedName>
</protein>
<dbReference type="SUPFAM" id="SSF55729">
    <property type="entry name" value="Acyl-CoA N-acyltransferases (Nat)"/>
    <property type="match status" value="1"/>
</dbReference>
<evidence type="ECO:0000256" key="2">
    <source>
        <dbReference type="ARBA" id="ARBA00023315"/>
    </source>
</evidence>
<dbReference type="InterPro" id="IPR050832">
    <property type="entry name" value="Bact_Acetyltransf"/>
</dbReference>
<dbReference type="PROSITE" id="PS51186">
    <property type="entry name" value="GNAT"/>
    <property type="match status" value="1"/>
</dbReference>
<sequence length="308" mass="32018">MTAGGAVLEMLTDPVRERLVAALCAAETGVACAGGDACELRHARLERPLVAAADGDVAVVRVDGAVAGFVRLERSTDAGHALVEVAGQVLPPWRRRGAGTSLVDWSLDRAAAGAGGAVEVLIDVADEYLGPVLLERGFTPASVFTELTRPLRPPLLTSGEPAATIAPLTPVDYAAIGELYAQVFAGDPHAGRGRAAITAALAHPGLRVDASRVARSAAGGGLLAYLLAVTWPADPADLWIETIGLRPAARGLDLVRHMIADITRQPPPGITTISLGVPNRLGDPVVTGYEELGFTARGSWQRYSLLLL</sequence>
<proteinExistence type="predicted"/>
<dbReference type="EMBL" id="CP006272">
    <property type="protein sequence ID" value="AGZ41956.1"/>
    <property type="molecule type" value="Genomic_DNA"/>
</dbReference>
<gene>
    <name evidence="4" type="ORF">AFR_18390</name>
</gene>